<dbReference type="EMBL" id="LR796396">
    <property type="protein sequence ID" value="CAB4141712.1"/>
    <property type="molecule type" value="Genomic_DNA"/>
</dbReference>
<accession>A0A6J5M6E3</accession>
<evidence type="ECO:0000313" key="2">
    <source>
        <dbReference type="EMBL" id="CAB4141712.1"/>
    </source>
</evidence>
<reference evidence="2" key="1">
    <citation type="submission" date="2020-04" db="EMBL/GenBank/DDBJ databases">
        <authorList>
            <person name="Chiriac C."/>
            <person name="Salcher M."/>
            <person name="Ghai R."/>
            <person name="Kavagutti S V."/>
        </authorList>
    </citation>
    <scope>NUCLEOTIDE SEQUENCE</scope>
</reference>
<evidence type="ECO:0000259" key="1">
    <source>
        <dbReference type="Pfam" id="PF00149"/>
    </source>
</evidence>
<dbReference type="InterPro" id="IPR004843">
    <property type="entry name" value="Calcineurin-like_PHP"/>
</dbReference>
<protein>
    <submittedName>
        <fullName evidence="2">Calcineurin-like phosphoesterase domain, ApaH type</fullName>
    </submittedName>
</protein>
<dbReference type="InterPro" id="IPR029052">
    <property type="entry name" value="Metallo-depent_PP-like"/>
</dbReference>
<dbReference type="SUPFAM" id="SSF56300">
    <property type="entry name" value="Metallo-dependent phosphatases"/>
    <property type="match status" value="1"/>
</dbReference>
<proteinExistence type="predicted"/>
<gene>
    <name evidence="2" type="ORF">UFOVP426_22</name>
</gene>
<dbReference type="Pfam" id="PF00149">
    <property type="entry name" value="Metallophos"/>
    <property type="match status" value="1"/>
</dbReference>
<dbReference type="GO" id="GO:0016787">
    <property type="term" value="F:hydrolase activity"/>
    <property type="evidence" value="ECO:0007669"/>
    <property type="project" value="InterPro"/>
</dbReference>
<organism evidence="2">
    <name type="scientific">uncultured Caudovirales phage</name>
    <dbReference type="NCBI Taxonomy" id="2100421"/>
    <lineage>
        <taxon>Viruses</taxon>
        <taxon>Duplodnaviria</taxon>
        <taxon>Heunggongvirae</taxon>
        <taxon>Uroviricota</taxon>
        <taxon>Caudoviricetes</taxon>
        <taxon>Peduoviridae</taxon>
        <taxon>Maltschvirus</taxon>
        <taxon>Maltschvirus maltsch</taxon>
    </lineage>
</organism>
<name>A0A6J5M6E3_9CAUD</name>
<sequence length="345" mass="40246">MTTTKKGGKKTTMSGQIVLDYLDKYPQWMPSNTLATLIMKEQSAHFDNHENVRYLVRYYRGKTGEGKAVKGKNTQFIEDFKRTASNFVQPPTWVEEKVVYCLPMGIKKMGFIADLQVPFHDPKAIDVCFKYLNEKKIDSLFINGDLVDFYQLSDFQKDPRVRKFDEEYEAIIEMLGFIRASFPQIPIYYNLDANHEFRYERYMRTKAPELLGLNGKFEIEEILMLNTFNIIPIKNIDHVKFGKLPIIHGDTTFRRGSGVSPAKTLYDRVKQSAIASHVHRTSEFTTKNQFDEEIFTTYTTGHLMHPNVEYCKHVDSYNQGFAIIEKENNGDYRVHNHRIIKSKVF</sequence>
<feature type="domain" description="Calcineurin-like phosphoesterase" evidence="1">
    <location>
        <begin position="110"/>
        <end position="252"/>
    </location>
</feature>